<dbReference type="GO" id="GO:0016233">
    <property type="term" value="P:telomere capping"/>
    <property type="evidence" value="ECO:0007669"/>
    <property type="project" value="TreeGrafter"/>
</dbReference>
<feature type="region of interest" description="Disordered" evidence="5">
    <location>
        <begin position="149"/>
        <end position="191"/>
    </location>
</feature>
<dbReference type="HOGENOM" id="CLU_002756_1_0_1"/>
<feature type="compositionally biased region" description="Acidic residues" evidence="5">
    <location>
        <begin position="574"/>
        <end position="593"/>
    </location>
</feature>
<dbReference type="GeneID" id="63740821"/>
<dbReference type="SMART" id="SM00976">
    <property type="entry name" value="Telo_bind"/>
    <property type="match status" value="1"/>
</dbReference>
<feature type="compositionally biased region" description="Acidic residues" evidence="5">
    <location>
        <begin position="774"/>
        <end position="789"/>
    </location>
</feature>
<dbReference type="OrthoDB" id="5363079at2759"/>
<feature type="compositionally biased region" description="Acidic residues" evidence="5">
    <location>
        <begin position="922"/>
        <end position="931"/>
    </location>
</feature>
<feature type="compositionally biased region" description="Polar residues" evidence="5">
    <location>
        <begin position="333"/>
        <end position="346"/>
    </location>
</feature>
<evidence type="ECO:0000256" key="4">
    <source>
        <dbReference type="ARBA" id="ARBA00023125"/>
    </source>
</evidence>
<dbReference type="PANTHER" id="PTHR14513">
    <property type="entry name" value="PROTECTION OF TELOMERES 1"/>
    <property type="match status" value="1"/>
</dbReference>
<evidence type="ECO:0000313" key="7">
    <source>
        <dbReference type="EMBL" id="KHN95754.1"/>
    </source>
</evidence>
<sequence>MDKADRPPLEALDQLPVTPIAQLSPQSAAEESRVVDGVVTITWPYSAVTKSIAFILAEHDILVRRDHGQVRIELHGPSGKAFADANIGGGDQLRISLDGAQWTRIDAKTGLPVGPLEWQLNFTNRLLLSVQRLGSEGSTVIDLNAPEDLVNGVSEPGPNSRITPPREPLSAEDEVVNSTPLPPSTVPSKRLASNTFDMDEYASPAFIKRARVSYGSLFEGEPDLFGDDKGKRKNGGRKSRFSMGNAVWRYSSRSPSPEAKDMSEPESPENESKEEMHATADSSHIIPTPQRSAMVDEGSQTQEHGFHSPMHVQVPIPAPELTASPLLGLFSETGPTSHTPSRNLFSRPQPHHGVSGVALATSQHDDSLGVGLSRIHVDMVSNGFGAVSAPAELVRSQAPSLGATAVPSYPDFATTEQAYAGPVLYHDQNLQFQEHDAHSTNPEFQPISEEANTPWHPEAVSSYPPVPSERQDPQVAVIIEGSPSLEVETSRDAGFRTSQASAEDERAPRDQEASPIKGQVSTLGGEQPHFEDDGGDIKGEDYDLRNYAHTRDDEAVLEEMSDAPGSHADQLVVDSEDGDTSEEEYEGDEEADDVGVQHRGSSDGEQDGFSGSESDEMVERGEEEERYYEEEGTDEEDGYDEDEGIEEDYDEEDYDEEGDDGVDGIPAPSKPQEPVCIDLISDSDDEEEEDETPNEELQHDLREEQDQREDEASPPEAETIEQDMEEPATVRQPDDREVEEDREESSPAADEVDEDYPVQTSTSSQDAEVASVVEDQEAHDEMDVDEETSEPAHQNVVGETEMPGTVVQQTTEDDMQKRAWHEEDETEASLVEGAEKRTSEVDASEEQTVVQGPSPDTAGVEMTESVPAVDAQEPAAKQGEPAVEQEPERGPGEAEAAEHVGLPPRTEPQGPEEIAGPLPSQEQEEYDDAAAAEDQIMKEYQEYQSPAYKGSAARVQPSTEAPAEAPEQTHPRESDVPITVRSLRSRRQPHQKTQSVDSTGSAHEDPSVLLARASSPTHSDELEPEPAEATNEPSSPGMLRILGRAKPDHADPSVLLARSSPEPSKRDETPGPTVRVTRSMTEHTEGPSSPTRHRTCRRPATPETQTTHRDDQTLASPSIAGSVVEDESLSTLKRQLQKDLRTRLPDYAPLRSLRTSLNKTVDVLAVATSTPPQPHRPKHGPRDYMLELTLSDPSSAPSGISVAHIFRPHQASLPVVHKGDAVLLRRVTVVSMKGRGFGVRVSDASAWAVFETGDEEMLPQIKGPPVEVADDEVEYAGGLKKWWAALDQTARSKIDRATQKVAG</sequence>
<evidence type="ECO:0000256" key="5">
    <source>
        <dbReference type="SAM" id="MobiDB-lite"/>
    </source>
</evidence>
<dbReference type="Gene3D" id="2.40.50.140">
    <property type="entry name" value="Nucleic acid-binding proteins"/>
    <property type="match status" value="1"/>
</dbReference>
<feature type="compositionally biased region" description="Acidic residues" evidence="5">
    <location>
        <begin position="706"/>
        <end position="726"/>
    </location>
</feature>
<accession>A0A0B2WQ77</accession>
<reference evidence="7 8" key="1">
    <citation type="journal article" date="2014" name="Proc. Natl. Acad. Sci. U.S.A.">
        <title>Trajectory and genomic determinants of fungal-pathogen speciation and host adaptation.</title>
        <authorList>
            <person name="Hu X."/>
            <person name="Xiao G."/>
            <person name="Zheng P."/>
            <person name="Shang Y."/>
            <person name="Su Y."/>
            <person name="Zhang X."/>
            <person name="Liu X."/>
            <person name="Zhan S."/>
            <person name="St Leger R.J."/>
            <person name="Wang C."/>
        </authorList>
    </citation>
    <scope>NUCLEOTIDE SEQUENCE [LARGE SCALE GENOMIC DNA]</scope>
    <source>
        <strain evidence="7 8">ARSEF 1941</strain>
    </source>
</reference>
<feature type="compositionally biased region" description="Basic and acidic residues" evidence="5">
    <location>
        <begin position="528"/>
        <end position="554"/>
    </location>
</feature>
<comment type="caution">
    <text evidence="7">The sequence shown here is derived from an EMBL/GenBank/DDBJ whole genome shotgun (WGS) entry which is preliminary data.</text>
</comment>
<dbReference type="GO" id="GO:0000783">
    <property type="term" value="C:nuclear telomere cap complex"/>
    <property type="evidence" value="ECO:0007669"/>
    <property type="project" value="TreeGrafter"/>
</dbReference>
<feature type="domain" description="Telomeric single stranded DNA binding POT1/Cdc13" evidence="6">
    <location>
        <begin position="1147"/>
        <end position="1284"/>
    </location>
</feature>
<dbReference type="GO" id="GO:0098505">
    <property type="term" value="F:G-rich strand telomeric DNA binding"/>
    <property type="evidence" value="ECO:0007669"/>
    <property type="project" value="TreeGrafter"/>
</dbReference>
<dbReference type="InterPro" id="IPR012340">
    <property type="entry name" value="NA-bd_OB-fold"/>
</dbReference>
<dbReference type="EMBL" id="AZHE01000020">
    <property type="protein sequence ID" value="KHN95754.1"/>
    <property type="molecule type" value="Genomic_DNA"/>
</dbReference>
<feature type="region of interest" description="Disordered" evidence="5">
    <location>
        <begin position="327"/>
        <end position="354"/>
    </location>
</feature>
<organism evidence="7 8">
    <name type="scientific">Metarhizium album (strain ARSEF 1941)</name>
    <dbReference type="NCBI Taxonomy" id="1081103"/>
    <lineage>
        <taxon>Eukaryota</taxon>
        <taxon>Fungi</taxon>
        <taxon>Dikarya</taxon>
        <taxon>Ascomycota</taxon>
        <taxon>Pezizomycotina</taxon>
        <taxon>Sordariomycetes</taxon>
        <taxon>Hypocreomycetidae</taxon>
        <taxon>Hypocreales</taxon>
        <taxon>Clavicipitaceae</taxon>
        <taxon>Metarhizium</taxon>
    </lineage>
</organism>
<dbReference type="SUPFAM" id="SSF50249">
    <property type="entry name" value="Nucleic acid-binding proteins"/>
    <property type="match status" value="1"/>
</dbReference>
<comment type="subcellular location">
    <subcellularLocation>
        <location evidence="1">Chromosome</location>
        <location evidence="1">Telomere</location>
    </subcellularLocation>
</comment>
<feature type="compositionally biased region" description="Basic and acidic residues" evidence="5">
    <location>
        <begin position="503"/>
        <end position="512"/>
    </location>
</feature>
<protein>
    <submittedName>
        <fullName evidence="7">Telomere end binding protein</fullName>
    </submittedName>
</protein>
<feature type="compositionally biased region" description="Basic and acidic residues" evidence="5">
    <location>
        <begin position="696"/>
        <end position="705"/>
    </location>
</feature>
<feature type="compositionally biased region" description="Basic and acidic residues" evidence="5">
    <location>
        <begin position="886"/>
        <end position="898"/>
    </location>
</feature>
<dbReference type="GO" id="GO:0010521">
    <property type="term" value="F:telomerase inhibitor activity"/>
    <property type="evidence" value="ECO:0007669"/>
    <property type="project" value="TreeGrafter"/>
</dbReference>
<feature type="compositionally biased region" description="Acidic residues" evidence="5">
    <location>
        <begin position="613"/>
        <end position="662"/>
    </location>
</feature>
<dbReference type="RefSeq" id="XP_040676820.1">
    <property type="nucleotide sequence ID" value="XM_040825164.1"/>
</dbReference>
<proteinExistence type="predicted"/>
<keyword evidence="8" id="KW-1185">Reference proteome</keyword>
<feature type="compositionally biased region" description="Polar residues" evidence="5">
    <location>
        <begin position="991"/>
        <end position="1001"/>
    </location>
</feature>
<feature type="compositionally biased region" description="Basic residues" evidence="5">
    <location>
        <begin position="231"/>
        <end position="240"/>
    </location>
</feature>
<dbReference type="GO" id="GO:0032210">
    <property type="term" value="P:regulation of telomere maintenance via telomerase"/>
    <property type="evidence" value="ECO:0007669"/>
    <property type="project" value="TreeGrafter"/>
</dbReference>
<gene>
    <name evidence="7" type="ORF">MAM_06366</name>
</gene>
<feature type="region of interest" description="Disordered" evidence="5">
    <location>
        <begin position="218"/>
        <end position="305"/>
    </location>
</feature>
<dbReference type="CDD" id="cd04497">
    <property type="entry name" value="hPOT1_OB1_like"/>
    <property type="match status" value="1"/>
</dbReference>
<keyword evidence="2" id="KW-0158">Chromosome</keyword>
<dbReference type="Pfam" id="PF02765">
    <property type="entry name" value="POT1"/>
    <property type="match status" value="1"/>
</dbReference>
<evidence type="ECO:0000256" key="3">
    <source>
        <dbReference type="ARBA" id="ARBA00022895"/>
    </source>
</evidence>
<dbReference type="InterPro" id="IPR028389">
    <property type="entry name" value="POT1"/>
</dbReference>
<keyword evidence="3" id="KW-0779">Telomere</keyword>
<name>A0A0B2WQ77_METAS</name>
<evidence type="ECO:0000256" key="1">
    <source>
        <dbReference type="ARBA" id="ARBA00004574"/>
    </source>
</evidence>
<feature type="region of interest" description="Disordered" evidence="5">
    <location>
        <begin position="437"/>
        <end position="1126"/>
    </location>
</feature>
<dbReference type="STRING" id="1081103.A0A0B2WQ77"/>
<evidence type="ECO:0000259" key="6">
    <source>
        <dbReference type="SMART" id="SM00976"/>
    </source>
</evidence>
<feature type="compositionally biased region" description="Acidic residues" evidence="5">
    <location>
        <begin position="681"/>
        <end position="694"/>
    </location>
</feature>
<evidence type="ECO:0000313" key="8">
    <source>
        <dbReference type="Proteomes" id="UP000030816"/>
    </source>
</evidence>
<keyword evidence="4" id="KW-0238">DNA-binding</keyword>
<dbReference type="InterPro" id="IPR011564">
    <property type="entry name" value="Telomer_end-bd_POT1/Cdc13"/>
</dbReference>
<dbReference type="Proteomes" id="UP000030816">
    <property type="component" value="Unassembled WGS sequence"/>
</dbReference>
<evidence type="ECO:0000256" key="2">
    <source>
        <dbReference type="ARBA" id="ARBA00022454"/>
    </source>
</evidence>
<dbReference type="PANTHER" id="PTHR14513:SF0">
    <property type="entry name" value="PROTECTION OF TELOMERES PROTEIN 1"/>
    <property type="match status" value="1"/>
</dbReference>